<proteinExistence type="inferred from homology"/>
<feature type="domain" description="HAMP" evidence="6">
    <location>
        <begin position="388"/>
        <end position="429"/>
    </location>
</feature>
<feature type="transmembrane region" description="Helical" evidence="4">
    <location>
        <begin position="308"/>
        <end position="330"/>
    </location>
</feature>
<dbReference type="SMART" id="SM00304">
    <property type="entry name" value="HAMP"/>
    <property type="match status" value="3"/>
</dbReference>
<evidence type="ECO:0000256" key="3">
    <source>
        <dbReference type="SAM" id="Coils"/>
    </source>
</evidence>
<dbReference type="EMBL" id="UOFC01000113">
    <property type="protein sequence ID" value="VAW46753.1"/>
    <property type="molecule type" value="Genomic_DNA"/>
</dbReference>
<dbReference type="PANTHER" id="PTHR43531:SF11">
    <property type="entry name" value="METHYL-ACCEPTING CHEMOTAXIS PROTEIN 3"/>
    <property type="match status" value="1"/>
</dbReference>
<dbReference type="Pfam" id="PF00672">
    <property type="entry name" value="HAMP"/>
    <property type="match status" value="2"/>
</dbReference>
<dbReference type="SUPFAM" id="SSF58104">
    <property type="entry name" value="Methyl-accepting chemotaxis protein (MCP) signaling domain"/>
    <property type="match status" value="2"/>
</dbReference>
<dbReference type="Gene3D" id="1.10.287.950">
    <property type="entry name" value="Methyl-accepting chemotaxis protein"/>
    <property type="match status" value="1"/>
</dbReference>
<evidence type="ECO:0000259" key="5">
    <source>
        <dbReference type="PROSITE" id="PS50111"/>
    </source>
</evidence>
<keyword evidence="8" id="KW-0675">Receptor</keyword>
<dbReference type="GO" id="GO:0016020">
    <property type="term" value="C:membrane"/>
    <property type="evidence" value="ECO:0007669"/>
    <property type="project" value="InterPro"/>
</dbReference>
<keyword evidence="1" id="KW-0145">Chemotaxis</keyword>
<accession>A0A3B0W2W4</accession>
<evidence type="ECO:0000256" key="4">
    <source>
        <dbReference type="SAM" id="Phobius"/>
    </source>
</evidence>
<feature type="domain" description="HAMP" evidence="6">
    <location>
        <begin position="464"/>
        <end position="516"/>
    </location>
</feature>
<dbReference type="InterPro" id="IPR051310">
    <property type="entry name" value="MCP_chemotaxis"/>
</dbReference>
<name>A0A3B0W2W4_9ZZZZ</name>
<dbReference type="PROSITE" id="PS50885">
    <property type="entry name" value="HAMP"/>
    <property type="match status" value="3"/>
</dbReference>
<dbReference type="Pfam" id="PF08376">
    <property type="entry name" value="NIT"/>
    <property type="match status" value="1"/>
</dbReference>
<feature type="domain" description="Methyl-accepting transducer" evidence="5">
    <location>
        <begin position="566"/>
        <end position="795"/>
    </location>
</feature>
<evidence type="ECO:0000256" key="1">
    <source>
        <dbReference type="ARBA" id="ARBA00022500"/>
    </source>
</evidence>
<organism evidence="8">
    <name type="scientific">hydrothermal vent metagenome</name>
    <dbReference type="NCBI Taxonomy" id="652676"/>
    <lineage>
        <taxon>unclassified sequences</taxon>
        <taxon>metagenomes</taxon>
        <taxon>ecological metagenomes</taxon>
    </lineage>
</organism>
<dbReference type="InterPro" id="IPR013587">
    <property type="entry name" value="Nitrate/nitrite_sensing"/>
</dbReference>
<dbReference type="InterPro" id="IPR003660">
    <property type="entry name" value="HAMP_dom"/>
</dbReference>
<dbReference type="CDD" id="cd06225">
    <property type="entry name" value="HAMP"/>
    <property type="match status" value="1"/>
</dbReference>
<keyword evidence="3" id="KW-0175">Coiled coil</keyword>
<dbReference type="CDD" id="cd11386">
    <property type="entry name" value="MCP_signal"/>
    <property type="match status" value="1"/>
</dbReference>
<dbReference type="Pfam" id="PF00015">
    <property type="entry name" value="MCPsignal"/>
    <property type="match status" value="1"/>
</dbReference>
<reference evidence="8" key="1">
    <citation type="submission" date="2018-06" db="EMBL/GenBank/DDBJ databases">
        <authorList>
            <person name="Zhirakovskaya E."/>
        </authorList>
    </citation>
    <scope>NUCLEOTIDE SEQUENCE</scope>
</reference>
<feature type="domain" description="NIT" evidence="7">
    <location>
        <begin position="50"/>
        <end position="300"/>
    </location>
</feature>
<evidence type="ECO:0000256" key="2">
    <source>
        <dbReference type="ARBA" id="ARBA00029447"/>
    </source>
</evidence>
<keyword evidence="4" id="KW-1133">Transmembrane helix</keyword>
<dbReference type="InterPro" id="IPR010910">
    <property type="entry name" value="Nitrate/nitrite_sensing_bac"/>
</dbReference>
<dbReference type="FunFam" id="1.10.287.950:FF:000001">
    <property type="entry name" value="Methyl-accepting chemotaxis sensory transducer"/>
    <property type="match status" value="1"/>
</dbReference>
<dbReference type="GO" id="GO:0006935">
    <property type="term" value="P:chemotaxis"/>
    <property type="evidence" value="ECO:0007669"/>
    <property type="project" value="UniProtKB-KW"/>
</dbReference>
<dbReference type="InterPro" id="IPR004090">
    <property type="entry name" value="Chemotax_Me-accpt_rcpt"/>
</dbReference>
<dbReference type="InterPro" id="IPR004089">
    <property type="entry name" value="MCPsignal_dom"/>
</dbReference>
<dbReference type="PROSITE" id="PS50111">
    <property type="entry name" value="CHEMOTAXIS_TRANSDUC_2"/>
    <property type="match status" value="1"/>
</dbReference>
<feature type="transmembrane region" description="Helical" evidence="4">
    <location>
        <begin position="12"/>
        <end position="33"/>
    </location>
</feature>
<feature type="coiled-coil region" evidence="3">
    <location>
        <begin position="595"/>
        <end position="622"/>
    </location>
</feature>
<dbReference type="GO" id="GO:0004888">
    <property type="term" value="F:transmembrane signaling receptor activity"/>
    <property type="evidence" value="ECO:0007669"/>
    <property type="project" value="InterPro"/>
</dbReference>
<dbReference type="SMART" id="SM00283">
    <property type="entry name" value="MA"/>
    <property type="match status" value="1"/>
</dbReference>
<dbReference type="PRINTS" id="PR00260">
    <property type="entry name" value="CHEMTRNSDUCR"/>
</dbReference>
<dbReference type="PANTHER" id="PTHR43531">
    <property type="entry name" value="PROTEIN ICFG"/>
    <property type="match status" value="1"/>
</dbReference>
<evidence type="ECO:0000313" key="8">
    <source>
        <dbReference type="EMBL" id="VAW46753.1"/>
    </source>
</evidence>
<keyword evidence="4" id="KW-0472">Membrane</keyword>
<dbReference type="GO" id="GO:0007165">
    <property type="term" value="P:signal transduction"/>
    <property type="evidence" value="ECO:0007669"/>
    <property type="project" value="InterPro"/>
</dbReference>
<dbReference type="AlphaFoldDB" id="A0A3B0W2W4"/>
<evidence type="ECO:0000259" key="7">
    <source>
        <dbReference type="PROSITE" id="PS50906"/>
    </source>
</evidence>
<evidence type="ECO:0000259" key="6">
    <source>
        <dbReference type="PROSITE" id="PS50885"/>
    </source>
</evidence>
<keyword evidence="4" id="KW-0812">Transmembrane</keyword>
<feature type="coiled-coil region" evidence="3">
    <location>
        <begin position="85"/>
        <end position="112"/>
    </location>
</feature>
<protein>
    <submittedName>
        <fullName evidence="8">Methyl-accepting chemotaxis protein I (Serine chemoreceptor protein)</fullName>
    </submittedName>
</protein>
<feature type="domain" description="HAMP" evidence="6">
    <location>
        <begin position="331"/>
        <end position="384"/>
    </location>
</feature>
<sequence>MKNLTIKNKLRILVLVSLGLAVYFGVLHVWTVYHNKTEMHRTSVLALLGSNMGDLLHDSQTERGLSAGYLASKGGQFSTELTQNKVSFDKSLTKLKQEIEQLDAELNSKSLDKHLTGILNHLKTLSSMRQNVQAIEITVPEAVSYYSQLNKRLLAAIEYLSQISSDAEMTRKIVAYISFLEAKERAGMERAVLTTAFTQDRFAAGAYQTFVGLVSAQQSYLHLFNVMTSPENKVFFEKTMSSPILNKIEAIYEVVNTRQAIGGFGIDPNNWFELVTQKINKLRKIEMHLSQNLVVKGQALYAEQQQTFVISLIILIIGIMSIVLLATVIIRNISASVTQIKKTMTEIESTGNLSLQVPVLGKDEFGDIAQSYNRFTQNFKVMMDQTNDVLQKIANGDFTGRMDLPLKGDLDNLKQGVNGSAESVDFMMSQLSVVMGGLAKGDFSVRMDQKVAEAFRVQVDDALSIISSAFKEVGTAMQAMKEGQYSTRVTSDVPGELNEMKVAINAALNNLEAGINEINKVMNAQAQGDLALQVQGRYQGALGELTQAINKSSTQMRSVVSDVKKTANTVRVAASEVAQGSDSISDRSQSQAASLEETAASIEQMTATINQATDLAEQASSLASEAIVSSQKGSEVMNETVSAMERIYDVSISINDIISLIDNIAFQTNLLALNAAVEAARAGEHGRGFAVVASEVRNLAGRSADAAKEIKVLIEKTNAEVSMGTELVKSSGDALNEINQQVGEVSTMVSEMARGSKEQALGIDQINIAMGSLDQATQENAALVEETASASVQMANDADVLVEVVDKFKV</sequence>
<gene>
    <name evidence="8" type="ORF">MNBD_GAMMA03-1632</name>
</gene>
<dbReference type="PROSITE" id="PS50906">
    <property type="entry name" value="NIT"/>
    <property type="match status" value="1"/>
</dbReference>
<comment type="similarity">
    <text evidence="2">Belongs to the methyl-accepting chemotaxis (MCP) protein family.</text>
</comment>
<dbReference type="Gene3D" id="1.20.120.1530">
    <property type="match status" value="1"/>
</dbReference>